<feature type="region of interest" description="Disordered" evidence="1">
    <location>
        <begin position="70"/>
        <end position="113"/>
    </location>
</feature>
<protein>
    <submittedName>
        <fullName evidence="3">Uncharacterized protein</fullName>
    </submittedName>
</protein>
<keyword evidence="2" id="KW-0472">Membrane</keyword>
<reference evidence="3" key="1">
    <citation type="journal article" date="2021" name="bioRxiv">
        <title>Whole Genome Assembly and Annotation of Northern Wild Rice, Zizania palustris L., Supports a Whole Genome Duplication in the Zizania Genus.</title>
        <authorList>
            <person name="Haas M."/>
            <person name="Kono T."/>
            <person name="Macchietto M."/>
            <person name="Millas R."/>
            <person name="McGilp L."/>
            <person name="Shao M."/>
            <person name="Duquette J."/>
            <person name="Hirsch C.N."/>
            <person name="Kimball J."/>
        </authorList>
    </citation>
    <scope>NUCLEOTIDE SEQUENCE</scope>
    <source>
        <tissue evidence="3">Fresh leaf tissue</tissue>
    </source>
</reference>
<evidence type="ECO:0000313" key="4">
    <source>
        <dbReference type="Proteomes" id="UP000729402"/>
    </source>
</evidence>
<keyword evidence="4" id="KW-1185">Reference proteome</keyword>
<feature type="transmembrane region" description="Helical" evidence="2">
    <location>
        <begin position="34"/>
        <end position="59"/>
    </location>
</feature>
<dbReference type="Proteomes" id="UP000729402">
    <property type="component" value="Unassembled WGS sequence"/>
</dbReference>
<comment type="caution">
    <text evidence="3">The sequence shown here is derived from an EMBL/GenBank/DDBJ whole genome shotgun (WGS) entry which is preliminary data.</text>
</comment>
<dbReference type="AlphaFoldDB" id="A0A8J5SRT3"/>
<dbReference type="EMBL" id="JAAALK010000287">
    <property type="protein sequence ID" value="KAG8059964.1"/>
    <property type="molecule type" value="Genomic_DNA"/>
</dbReference>
<proteinExistence type="predicted"/>
<gene>
    <name evidence="3" type="ORF">GUJ93_ZPchr0002g24129</name>
</gene>
<feature type="compositionally biased region" description="Acidic residues" evidence="1">
    <location>
        <begin position="70"/>
        <end position="86"/>
    </location>
</feature>
<accession>A0A8J5SRT3</accession>
<feature type="compositionally biased region" description="Acidic residues" evidence="1">
    <location>
        <begin position="94"/>
        <end position="113"/>
    </location>
</feature>
<reference evidence="3" key="2">
    <citation type="submission" date="2021-02" db="EMBL/GenBank/DDBJ databases">
        <authorList>
            <person name="Kimball J.A."/>
            <person name="Haas M.W."/>
            <person name="Macchietto M."/>
            <person name="Kono T."/>
            <person name="Duquette J."/>
            <person name="Shao M."/>
        </authorList>
    </citation>
    <scope>NUCLEOTIDE SEQUENCE</scope>
    <source>
        <tissue evidence="3">Fresh leaf tissue</tissue>
    </source>
</reference>
<evidence type="ECO:0000256" key="1">
    <source>
        <dbReference type="SAM" id="MobiDB-lite"/>
    </source>
</evidence>
<evidence type="ECO:0000256" key="2">
    <source>
        <dbReference type="SAM" id="Phobius"/>
    </source>
</evidence>
<sequence>MSYPQLHPITLAFAHLVPHYPLALHHFVPPYETLLPVLSLGPLIVALVVTPVMASALVVSPEVIVLSGDEYDDLDDDHNDDHDDDHDDGHDIGPDDFDDEDSEEPSFEDDPEE</sequence>
<keyword evidence="2" id="KW-1133">Transmembrane helix</keyword>
<keyword evidence="2" id="KW-0812">Transmembrane</keyword>
<name>A0A8J5SRT3_ZIZPA</name>
<organism evidence="3 4">
    <name type="scientific">Zizania palustris</name>
    <name type="common">Northern wild rice</name>
    <dbReference type="NCBI Taxonomy" id="103762"/>
    <lineage>
        <taxon>Eukaryota</taxon>
        <taxon>Viridiplantae</taxon>
        <taxon>Streptophyta</taxon>
        <taxon>Embryophyta</taxon>
        <taxon>Tracheophyta</taxon>
        <taxon>Spermatophyta</taxon>
        <taxon>Magnoliopsida</taxon>
        <taxon>Liliopsida</taxon>
        <taxon>Poales</taxon>
        <taxon>Poaceae</taxon>
        <taxon>BOP clade</taxon>
        <taxon>Oryzoideae</taxon>
        <taxon>Oryzeae</taxon>
        <taxon>Zizaniinae</taxon>
        <taxon>Zizania</taxon>
    </lineage>
</organism>
<evidence type="ECO:0000313" key="3">
    <source>
        <dbReference type="EMBL" id="KAG8059964.1"/>
    </source>
</evidence>